<evidence type="ECO:0000256" key="8">
    <source>
        <dbReference type="PIRSR" id="PIRSR001134-1"/>
    </source>
</evidence>
<dbReference type="InterPro" id="IPR001316">
    <property type="entry name" value="Pept_S1A_streptogrisin"/>
</dbReference>
<keyword evidence="6" id="KW-0865">Zymogen</keyword>
<dbReference type="PIRSF" id="PIRSF001134">
    <property type="entry name" value="Streptogrisin"/>
    <property type="match status" value="1"/>
</dbReference>
<dbReference type="InterPro" id="IPR018114">
    <property type="entry name" value="TRYPSIN_HIS"/>
</dbReference>
<keyword evidence="2 12" id="KW-0645">Protease</keyword>
<feature type="signal peptide" evidence="10">
    <location>
        <begin position="1"/>
        <end position="29"/>
    </location>
</feature>
<dbReference type="Proteomes" id="UP000182841">
    <property type="component" value="Unassembled WGS sequence"/>
</dbReference>
<dbReference type="GO" id="GO:0006508">
    <property type="term" value="P:proteolysis"/>
    <property type="evidence" value="ECO:0007669"/>
    <property type="project" value="UniProtKB-KW"/>
</dbReference>
<dbReference type="RefSeq" id="WP_075000222.1">
    <property type="nucleotide sequence ID" value="NZ_FOGO01000004.1"/>
</dbReference>
<dbReference type="PROSITE" id="PS00135">
    <property type="entry name" value="TRYPSIN_SER"/>
    <property type="match status" value="1"/>
</dbReference>
<keyword evidence="4" id="KW-0378">Hydrolase</keyword>
<feature type="disulfide bond" evidence="9">
    <location>
        <begin position="212"/>
        <end position="233"/>
    </location>
</feature>
<dbReference type="InterPro" id="IPR009003">
    <property type="entry name" value="Peptidase_S1_PA"/>
</dbReference>
<reference evidence="13" key="1">
    <citation type="submission" date="2016-10" db="EMBL/GenBank/DDBJ databases">
        <authorList>
            <person name="Varghese N."/>
            <person name="Submissions S."/>
        </authorList>
    </citation>
    <scope>NUCLEOTIDE SEQUENCE [LARGE SCALE GENOMIC DNA]</scope>
    <source>
        <strain evidence="13">CGMCC 4.6825</strain>
    </source>
</reference>
<protein>
    <submittedName>
        <fullName evidence="12">Alpha-lytic protease prodomain-containing protein</fullName>
    </submittedName>
</protein>
<gene>
    <name evidence="12" type="ORF">SAMN05421870_104473</name>
</gene>
<evidence type="ECO:0000256" key="2">
    <source>
        <dbReference type="ARBA" id="ARBA00022670"/>
    </source>
</evidence>
<dbReference type="OrthoDB" id="8781117at2"/>
<dbReference type="Gene3D" id="3.30.300.50">
    <property type="match status" value="2"/>
</dbReference>
<keyword evidence="7 9" id="KW-1015">Disulfide bond</keyword>
<dbReference type="Pfam" id="PF02983">
    <property type="entry name" value="Pro_Al_protease"/>
    <property type="match status" value="1"/>
</dbReference>
<keyword evidence="5" id="KW-0720">Serine protease</keyword>
<evidence type="ECO:0000256" key="3">
    <source>
        <dbReference type="ARBA" id="ARBA00022729"/>
    </source>
</evidence>
<dbReference type="PRINTS" id="PR00861">
    <property type="entry name" value="ALYTICPTASE"/>
</dbReference>
<feature type="active site" description="Charge relay system" evidence="8">
    <location>
        <position position="263"/>
    </location>
</feature>
<evidence type="ECO:0000256" key="6">
    <source>
        <dbReference type="ARBA" id="ARBA00023145"/>
    </source>
</evidence>
<feature type="domain" description="Peptidase S1A alpha-lytic prodomain" evidence="11">
    <location>
        <begin position="118"/>
        <end position="174"/>
    </location>
</feature>
<sequence>MRSMRRIRNCLLAATSIAAVMASTGLAQAQPAPTGSGNTYEPAMVEALADSLGISKHAAVQRLDDQHTQQQRLDRLRRDGVETDGAYFTDGRLTLNVTGRSDAKRARHAGLSARVPERGARALEKITDELDARAKRKTPSGVVSWSADLSSDSVVVKVADADRDAATRTFLSAARKYGKAVRVEKDTERLAVQRDVYPGSRMNLNNNPGSWCSVGFGATSSSGTEYLVTAGHCIEKLPGLYFDGSRFAKGTTGRFHVGEHSVDMGVARVDSGWDITPTVGTWGSTGNVAVRGSNRAPVGADLCKSGSTTGWTCGSVEGYDVSVTYTDRNGGPDTVVTGLGSSTVCTEGGDSGGAYISGDQAQGMTSGGPIGQTCGGVYDEGHSYFQPLDDALSYYGLDLTTR</sequence>
<evidence type="ECO:0000313" key="13">
    <source>
        <dbReference type="Proteomes" id="UP000182841"/>
    </source>
</evidence>
<feature type="active site" description="Charge relay system" evidence="8">
    <location>
        <position position="232"/>
    </location>
</feature>
<feature type="chain" id="PRO_5010329270" evidence="10">
    <location>
        <begin position="30"/>
        <end position="402"/>
    </location>
</feature>
<dbReference type="GO" id="GO:0004252">
    <property type="term" value="F:serine-type endopeptidase activity"/>
    <property type="evidence" value="ECO:0007669"/>
    <property type="project" value="InterPro"/>
</dbReference>
<dbReference type="InterPro" id="IPR043504">
    <property type="entry name" value="Peptidase_S1_PA_chymotrypsin"/>
</dbReference>
<dbReference type="PROSITE" id="PS00134">
    <property type="entry name" value="TRYPSIN_HIS"/>
    <property type="match status" value="1"/>
</dbReference>
<dbReference type="CDD" id="cd21112">
    <property type="entry name" value="alphaLP-like"/>
    <property type="match status" value="1"/>
</dbReference>
<dbReference type="Gene3D" id="2.40.10.10">
    <property type="entry name" value="Trypsin-like serine proteases"/>
    <property type="match status" value="2"/>
</dbReference>
<evidence type="ECO:0000256" key="4">
    <source>
        <dbReference type="ARBA" id="ARBA00022801"/>
    </source>
</evidence>
<dbReference type="InterPro" id="IPR033116">
    <property type="entry name" value="TRYPSIN_SER"/>
</dbReference>
<dbReference type="InterPro" id="IPR035070">
    <property type="entry name" value="Streptogrisin_prodomain"/>
</dbReference>
<evidence type="ECO:0000256" key="10">
    <source>
        <dbReference type="SAM" id="SignalP"/>
    </source>
</evidence>
<proteinExistence type="inferred from homology"/>
<dbReference type="GO" id="GO:0005576">
    <property type="term" value="C:extracellular region"/>
    <property type="evidence" value="ECO:0007669"/>
    <property type="project" value="InterPro"/>
</dbReference>
<comment type="similarity">
    <text evidence="1">Belongs to the peptidase S1 family.</text>
</comment>
<dbReference type="SUPFAM" id="SSF50494">
    <property type="entry name" value="Trypsin-like serine proteases"/>
    <property type="match status" value="1"/>
</dbReference>
<accession>A0A1H9SEE0</accession>
<dbReference type="STRING" id="943816.AN217_19120"/>
<feature type="active site" description="Charge relay system" evidence="8">
    <location>
        <position position="351"/>
    </location>
</feature>
<feature type="disulfide bond" evidence="9">
    <location>
        <begin position="303"/>
        <end position="313"/>
    </location>
</feature>
<evidence type="ECO:0000259" key="11">
    <source>
        <dbReference type="Pfam" id="PF02983"/>
    </source>
</evidence>
<evidence type="ECO:0000256" key="7">
    <source>
        <dbReference type="ARBA" id="ARBA00023157"/>
    </source>
</evidence>
<dbReference type="InterPro" id="IPR004236">
    <property type="entry name" value="Pept_S1_alpha_lytic"/>
</dbReference>
<keyword evidence="13" id="KW-1185">Reference proteome</keyword>
<evidence type="ECO:0000256" key="9">
    <source>
        <dbReference type="PIRSR" id="PIRSR001134-2"/>
    </source>
</evidence>
<feature type="disulfide bond" evidence="9">
    <location>
        <begin position="345"/>
        <end position="374"/>
    </location>
</feature>
<evidence type="ECO:0000256" key="5">
    <source>
        <dbReference type="ARBA" id="ARBA00022825"/>
    </source>
</evidence>
<evidence type="ECO:0000313" key="12">
    <source>
        <dbReference type="EMBL" id="SER83278.1"/>
    </source>
</evidence>
<dbReference type="AlphaFoldDB" id="A0A1H9SEE0"/>
<organism evidence="12 13">
    <name type="scientific">Streptomyces qinglanensis</name>
    <dbReference type="NCBI Taxonomy" id="943816"/>
    <lineage>
        <taxon>Bacteria</taxon>
        <taxon>Bacillati</taxon>
        <taxon>Actinomycetota</taxon>
        <taxon>Actinomycetes</taxon>
        <taxon>Kitasatosporales</taxon>
        <taxon>Streptomycetaceae</taxon>
        <taxon>Streptomyces</taxon>
    </lineage>
</organism>
<keyword evidence="3 10" id="KW-0732">Signal</keyword>
<evidence type="ECO:0000256" key="1">
    <source>
        <dbReference type="ARBA" id="ARBA00007664"/>
    </source>
</evidence>
<name>A0A1H9SEE0_9ACTN</name>
<dbReference type="EMBL" id="FOGO01000004">
    <property type="protein sequence ID" value="SER83278.1"/>
    <property type="molecule type" value="Genomic_DNA"/>
</dbReference>